<comment type="caution">
    <text evidence="2">The sequence shown here is derived from an EMBL/GenBank/DDBJ whole genome shotgun (WGS) entry which is preliminary data.</text>
</comment>
<sequence length="271" mass="28806">MITVTGATGNVGRPLIERLIAAGEKVTAVSRSAAEFPEGVAHVQADLSRPESLEPAFAGSDRLFLLTRDSDHDLVPVLAAAKAAGIGRVVLLSSQRAETRNDASQLVYENAVKDSGLEWTFVRPGAFHSNAFMWADAVRGDRAIAAPFGDVGLRFIDPDDIAAVAALALTEDGHAGRAYTITGPEAVTPREQAAAISAAIGEPVRFHELTRDEAFAMFTQFWPAEIVEGALDALGSPNAAELEPNFEVERLLGRPATSFAAWAKRNAAAFR</sequence>
<organism evidence="2 3">
    <name type="scientific">Glycomyces niveus</name>
    <dbReference type="NCBI Taxonomy" id="2820287"/>
    <lineage>
        <taxon>Bacteria</taxon>
        <taxon>Bacillati</taxon>
        <taxon>Actinomycetota</taxon>
        <taxon>Actinomycetes</taxon>
        <taxon>Glycomycetales</taxon>
        <taxon>Glycomycetaceae</taxon>
        <taxon>Glycomyces</taxon>
    </lineage>
</organism>
<dbReference type="SUPFAM" id="SSF51735">
    <property type="entry name" value="NAD(P)-binding Rossmann-fold domains"/>
    <property type="match status" value="1"/>
</dbReference>
<dbReference type="Gene3D" id="3.90.25.10">
    <property type="entry name" value="UDP-galactose 4-epimerase, domain 1"/>
    <property type="match status" value="1"/>
</dbReference>
<dbReference type="Proteomes" id="UP000681341">
    <property type="component" value="Unassembled WGS sequence"/>
</dbReference>
<evidence type="ECO:0000313" key="2">
    <source>
        <dbReference type="EMBL" id="MBO3735008.1"/>
    </source>
</evidence>
<dbReference type="EMBL" id="JAGFNP010000012">
    <property type="protein sequence ID" value="MBO3735008.1"/>
    <property type="molecule type" value="Genomic_DNA"/>
</dbReference>
<dbReference type="RefSeq" id="WP_208498630.1">
    <property type="nucleotide sequence ID" value="NZ_JAGFNP010000012.1"/>
</dbReference>
<feature type="domain" description="NAD(P)-binding" evidence="1">
    <location>
        <begin position="6"/>
        <end position="171"/>
    </location>
</feature>
<evidence type="ECO:0000313" key="3">
    <source>
        <dbReference type="Proteomes" id="UP000681341"/>
    </source>
</evidence>
<dbReference type="InterPro" id="IPR016040">
    <property type="entry name" value="NAD(P)-bd_dom"/>
</dbReference>
<name>A0ABS3U8D2_9ACTN</name>
<reference evidence="2 3" key="1">
    <citation type="submission" date="2021-03" db="EMBL/GenBank/DDBJ databases">
        <title>Glycomyces sp. nov., a novel actinomycete isolated from soil.</title>
        <authorList>
            <person name="Yang X."/>
            <person name="Xu X."/>
        </authorList>
    </citation>
    <scope>NUCLEOTIDE SEQUENCE [LARGE SCALE GENOMIC DNA]</scope>
    <source>
        <strain evidence="2 3">NEAU-S30</strain>
    </source>
</reference>
<dbReference type="Pfam" id="PF13460">
    <property type="entry name" value="NAD_binding_10"/>
    <property type="match status" value="1"/>
</dbReference>
<evidence type="ECO:0000259" key="1">
    <source>
        <dbReference type="Pfam" id="PF13460"/>
    </source>
</evidence>
<gene>
    <name evidence="2" type="ORF">J5V16_19435</name>
</gene>
<dbReference type="InterPro" id="IPR036291">
    <property type="entry name" value="NAD(P)-bd_dom_sf"/>
</dbReference>
<accession>A0ABS3U8D2</accession>
<protein>
    <submittedName>
        <fullName evidence="2">NAD(P)H-binding protein</fullName>
    </submittedName>
</protein>
<dbReference type="PANTHER" id="PTHR43162">
    <property type="match status" value="1"/>
</dbReference>
<dbReference type="PANTHER" id="PTHR43162:SF1">
    <property type="entry name" value="PRESTALK A DIFFERENTIATION PROTEIN A"/>
    <property type="match status" value="1"/>
</dbReference>
<proteinExistence type="predicted"/>
<dbReference type="InterPro" id="IPR051604">
    <property type="entry name" value="Ergot_Alk_Oxidoreductase"/>
</dbReference>
<dbReference type="Gene3D" id="3.40.50.720">
    <property type="entry name" value="NAD(P)-binding Rossmann-like Domain"/>
    <property type="match status" value="1"/>
</dbReference>
<keyword evidence="3" id="KW-1185">Reference proteome</keyword>